<reference evidence="2 6" key="4">
    <citation type="submission" date="2018-10" db="EMBL/GenBank/DDBJ databases">
        <title>Cultivation of a novel Methanohalophilus strain from Kebrit Deep of the Red Sea and a genomic comparison of members of the genus Methanohalophilus.</title>
        <authorList>
            <person name="Guan Y."/>
            <person name="Ngugi D.K."/>
            <person name="Stingl U."/>
        </authorList>
    </citation>
    <scope>NUCLEOTIDE SEQUENCE [LARGE SCALE GENOMIC DNA]</scope>
    <source>
        <strain evidence="2 6">DSM 7471</strain>
    </source>
</reference>
<reference evidence="1 4" key="1">
    <citation type="submission" date="2014-12" db="EMBL/GenBank/DDBJ databases">
        <title>The genome sequence of Methanohalophilus portucalensis strain FDF1.</title>
        <authorList>
            <person name="Lai M.-C."/>
            <person name="Lai S.-J."/>
        </authorList>
    </citation>
    <scope>NUCLEOTIDE SEQUENCE [LARGE SCALE GENOMIC DNA]</scope>
    <source>
        <strain evidence="1 4">FDF-1</strain>
    </source>
</reference>
<sequence length="63" mass="7152">MVISDRIVIIQDICAGKPAIKGTRISVDFIIELLESNWTFDGILENYPQLEKEDILAVVRYVS</sequence>
<evidence type="ECO:0000313" key="1">
    <source>
        <dbReference type="EMBL" id="OJH49517.1"/>
    </source>
</evidence>
<dbReference type="EMBL" id="JWTK01000002">
    <property type="protein sequence ID" value="OJH49517.1"/>
    <property type="molecule type" value="Genomic_DNA"/>
</dbReference>
<protein>
    <submittedName>
        <fullName evidence="2">DUF433 domain-containing protein</fullName>
    </submittedName>
    <submittedName>
        <fullName evidence="3">Uncharacterized conserved protein, DUF433 family</fullName>
    </submittedName>
</protein>
<dbReference type="EMBL" id="FXBN01000001">
    <property type="protein sequence ID" value="SMH35655.1"/>
    <property type="molecule type" value="Genomic_DNA"/>
</dbReference>
<dbReference type="PANTHER" id="PTHR34849:SF3">
    <property type="entry name" value="SSR2962 PROTEIN"/>
    <property type="match status" value="1"/>
</dbReference>
<accession>A0A1L9C4U2</accession>
<evidence type="ECO:0000313" key="6">
    <source>
        <dbReference type="Proteomes" id="UP000278252"/>
    </source>
</evidence>
<dbReference type="Proteomes" id="UP000185713">
    <property type="component" value="Unassembled WGS sequence"/>
</dbReference>
<dbReference type="Pfam" id="PF04255">
    <property type="entry name" value="DUF433"/>
    <property type="match status" value="1"/>
</dbReference>
<evidence type="ECO:0000313" key="5">
    <source>
        <dbReference type="Proteomes" id="UP000193969"/>
    </source>
</evidence>
<proteinExistence type="predicted"/>
<dbReference type="InterPro" id="IPR036388">
    <property type="entry name" value="WH-like_DNA-bd_sf"/>
</dbReference>
<dbReference type="SUPFAM" id="SSF46689">
    <property type="entry name" value="Homeodomain-like"/>
    <property type="match status" value="1"/>
</dbReference>
<dbReference type="Gene3D" id="1.10.10.10">
    <property type="entry name" value="Winged helix-like DNA-binding domain superfamily/Winged helix DNA-binding domain"/>
    <property type="match status" value="1"/>
</dbReference>
<dbReference type="EMBL" id="RJJH01000001">
    <property type="protein sequence ID" value="RNI13621.1"/>
    <property type="molecule type" value="Genomic_DNA"/>
</dbReference>
<dbReference type="Proteomes" id="UP000278252">
    <property type="component" value="Unassembled WGS sequence"/>
</dbReference>
<dbReference type="STRING" id="523843.SAMN06264941_1027"/>
<dbReference type="InterPro" id="IPR009057">
    <property type="entry name" value="Homeodomain-like_sf"/>
</dbReference>
<gene>
    <name evidence="2" type="ORF">EFE41_03345</name>
    <name evidence="1" type="ORF">MPF_0305</name>
    <name evidence="3" type="ORF">SAMN06264941_1027</name>
</gene>
<evidence type="ECO:0000313" key="2">
    <source>
        <dbReference type="EMBL" id="RNI13621.1"/>
    </source>
</evidence>
<dbReference type="RefSeq" id="WP_072358399.1">
    <property type="nucleotide sequence ID" value="NZ_FXBN01000001.1"/>
</dbReference>
<reference evidence="3" key="3">
    <citation type="submission" date="2017-04" db="EMBL/GenBank/DDBJ databases">
        <authorList>
            <person name="Afonso C.L."/>
            <person name="Miller P.J."/>
            <person name="Scott M.A."/>
            <person name="Spackman E."/>
            <person name="Goraichik I."/>
            <person name="Dimitrov K.M."/>
            <person name="Suarez D.L."/>
            <person name="Swayne D.E."/>
        </authorList>
    </citation>
    <scope>NUCLEOTIDE SEQUENCE [LARGE SCALE GENOMIC DNA]</scope>
    <source>
        <strain evidence="3">FDF-1</strain>
    </source>
</reference>
<dbReference type="InterPro" id="IPR007367">
    <property type="entry name" value="DUF433"/>
</dbReference>
<name>A0A1L9C4U2_9EURY</name>
<dbReference type="Proteomes" id="UP000193969">
    <property type="component" value="Unassembled WGS sequence"/>
</dbReference>
<dbReference type="OrthoDB" id="372107at2157"/>
<evidence type="ECO:0000313" key="3">
    <source>
        <dbReference type="EMBL" id="SMH35655.1"/>
    </source>
</evidence>
<evidence type="ECO:0000313" key="4">
    <source>
        <dbReference type="Proteomes" id="UP000185713"/>
    </source>
</evidence>
<dbReference type="PANTHER" id="PTHR34849">
    <property type="entry name" value="SSL5025 PROTEIN"/>
    <property type="match status" value="1"/>
</dbReference>
<organism evidence="1 4">
    <name type="scientific">Methanohalophilus portucalensis FDF-1</name>
    <dbReference type="NCBI Taxonomy" id="523843"/>
    <lineage>
        <taxon>Archaea</taxon>
        <taxon>Methanobacteriati</taxon>
        <taxon>Methanobacteriota</taxon>
        <taxon>Stenosarchaea group</taxon>
        <taxon>Methanomicrobia</taxon>
        <taxon>Methanosarcinales</taxon>
        <taxon>Methanosarcinaceae</taxon>
        <taxon>Methanohalophilus</taxon>
    </lineage>
</organism>
<dbReference type="AlphaFoldDB" id="A0A1L9C4U2"/>
<reference evidence="5" key="2">
    <citation type="submission" date="2017-04" db="EMBL/GenBank/DDBJ databases">
        <authorList>
            <person name="Varghese N."/>
            <person name="Submissions S."/>
        </authorList>
    </citation>
    <scope>NUCLEOTIDE SEQUENCE [LARGE SCALE GENOMIC DNA]</scope>
    <source>
        <strain evidence="5">FDF-1</strain>
    </source>
</reference>
<keyword evidence="5" id="KW-1185">Reference proteome</keyword>